<dbReference type="AlphaFoldDB" id="A0A8S2V252"/>
<organism evidence="2 3">
    <name type="scientific">Didymodactylos carnosus</name>
    <dbReference type="NCBI Taxonomy" id="1234261"/>
    <lineage>
        <taxon>Eukaryota</taxon>
        <taxon>Metazoa</taxon>
        <taxon>Spiralia</taxon>
        <taxon>Gnathifera</taxon>
        <taxon>Rotifera</taxon>
        <taxon>Eurotatoria</taxon>
        <taxon>Bdelloidea</taxon>
        <taxon>Philodinida</taxon>
        <taxon>Philodinidae</taxon>
        <taxon>Didymodactylos</taxon>
    </lineage>
</organism>
<dbReference type="Proteomes" id="UP000682733">
    <property type="component" value="Unassembled WGS sequence"/>
</dbReference>
<comment type="caution">
    <text evidence="2">The sequence shown here is derived from an EMBL/GenBank/DDBJ whole genome shotgun (WGS) entry which is preliminary data.</text>
</comment>
<gene>
    <name evidence="1" type="ORF">OVA965_LOCUS40601</name>
    <name evidence="2" type="ORF">TMI583_LOCUS42062</name>
</gene>
<evidence type="ECO:0000313" key="3">
    <source>
        <dbReference type="Proteomes" id="UP000682733"/>
    </source>
</evidence>
<proteinExistence type="predicted"/>
<evidence type="ECO:0000313" key="2">
    <source>
        <dbReference type="EMBL" id="CAF4371296.1"/>
    </source>
</evidence>
<dbReference type="EMBL" id="CAJNOK010044529">
    <property type="protein sequence ID" value="CAF1574917.1"/>
    <property type="molecule type" value="Genomic_DNA"/>
</dbReference>
<evidence type="ECO:0000313" key="1">
    <source>
        <dbReference type="EMBL" id="CAF1574917.1"/>
    </source>
</evidence>
<sequence length="155" mass="18716">MICPSKESIDEWWNHLSSPFKRSHFKPVGLQFMKHDYSSVRSYEINFDDSLVTKEYSADYKNYLLFSNNYSKYIQYVKAFTGLSFNKQTINNIKVSVKTDIINNEHQWMKKKSLFDQLKVFNILKKNISFRIGIETTNIIQNWHDKNFNFFFKYF</sequence>
<protein>
    <submittedName>
        <fullName evidence="2">Uncharacterized protein</fullName>
    </submittedName>
</protein>
<dbReference type="Proteomes" id="UP000677228">
    <property type="component" value="Unassembled WGS sequence"/>
</dbReference>
<reference evidence="2" key="1">
    <citation type="submission" date="2021-02" db="EMBL/GenBank/DDBJ databases">
        <authorList>
            <person name="Nowell W R."/>
        </authorList>
    </citation>
    <scope>NUCLEOTIDE SEQUENCE</scope>
</reference>
<accession>A0A8S2V252</accession>
<name>A0A8S2V252_9BILA</name>
<dbReference type="EMBL" id="CAJOBA010067426">
    <property type="protein sequence ID" value="CAF4371296.1"/>
    <property type="molecule type" value="Genomic_DNA"/>
</dbReference>